<accession>A0A7S8C1I1</accession>
<keyword evidence="3" id="KW-1185">Reference proteome</keyword>
<name>A0A7S8C1I1_9HYPH</name>
<dbReference type="AlphaFoldDB" id="A0A7S8C1I1"/>
<reference evidence="2 3" key="1">
    <citation type="submission" date="2020-06" db="EMBL/GenBank/DDBJ databases">
        <title>Genome sequence of 2 isolates from Red Sea Mangroves.</title>
        <authorList>
            <person name="Sefrji F."/>
            <person name="Michoud G."/>
            <person name="Merlino G."/>
            <person name="Daffonchio D."/>
        </authorList>
    </citation>
    <scope>NUCLEOTIDE SEQUENCE [LARGE SCALE GENOMIC DNA]</scope>
    <source>
        <strain evidence="2 3">R1DC25</strain>
    </source>
</reference>
<dbReference type="InterPro" id="IPR012337">
    <property type="entry name" value="RNaseH-like_sf"/>
</dbReference>
<dbReference type="GO" id="GO:0003676">
    <property type="term" value="F:nucleic acid binding"/>
    <property type="evidence" value="ECO:0007669"/>
    <property type="project" value="InterPro"/>
</dbReference>
<proteinExistence type="predicted"/>
<dbReference type="SUPFAM" id="SSF53098">
    <property type="entry name" value="Ribonuclease H-like"/>
    <property type="match status" value="1"/>
</dbReference>
<evidence type="ECO:0000313" key="2">
    <source>
        <dbReference type="EMBL" id="QPC41660.1"/>
    </source>
</evidence>
<dbReference type="GO" id="GO:0004527">
    <property type="term" value="F:exonuclease activity"/>
    <property type="evidence" value="ECO:0007669"/>
    <property type="project" value="UniProtKB-KW"/>
</dbReference>
<dbReference type="RefSeq" id="WP_213162881.1">
    <property type="nucleotide sequence ID" value="NZ_CP058214.1"/>
</dbReference>
<feature type="region of interest" description="Disordered" evidence="1">
    <location>
        <begin position="251"/>
        <end position="272"/>
    </location>
</feature>
<dbReference type="KEGG" id="kmn:HW532_02330"/>
<dbReference type="Proteomes" id="UP000593594">
    <property type="component" value="Chromosome"/>
</dbReference>
<dbReference type="Gene3D" id="3.30.420.10">
    <property type="entry name" value="Ribonuclease H-like superfamily/Ribonuclease H"/>
    <property type="match status" value="1"/>
</dbReference>
<keyword evidence="2" id="KW-0269">Exonuclease</keyword>
<keyword evidence="2" id="KW-0378">Hydrolase</keyword>
<protein>
    <submittedName>
        <fullName evidence="2">Exonuclease</fullName>
    </submittedName>
</protein>
<evidence type="ECO:0000313" key="3">
    <source>
        <dbReference type="Proteomes" id="UP000593594"/>
    </source>
</evidence>
<gene>
    <name evidence="2" type="ORF">HW532_02330</name>
</gene>
<feature type="compositionally biased region" description="Basic and acidic residues" evidence="1">
    <location>
        <begin position="262"/>
        <end position="272"/>
    </location>
</feature>
<organism evidence="2 3">
    <name type="scientific">Kaustia mangrovi</name>
    <dbReference type="NCBI Taxonomy" id="2593653"/>
    <lineage>
        <taxon>Bacteria</taxon>
        <taxon>Pseudomonadati</taxon>
        <taxon>Pseudomonadota</taxon>
        <taxon>Alphaproteobacteria</taxon>
        <taxon>Hyphomicrobiales</taxon>
        <taxon>Parvibaculaceae</taxon>
        <taxon>Kaustia</taxon>
    </lineage>
</organism>
<dbReference type="InterPro" id="IPR036397">
    <property type="entry name" value="RNaseH_sf"/>
</dbReference>
<evidence type="ECO:0000256" key="1">
    <source>
        <dbReference type="SAM" id="MobiDB-lite"/>
    </source>
</evidence>
<keyword evidence="2" id="KW-0540">Nuclease</keyword>
<dbReference type="EMBL" id="CP058214">
    <property type="protein sequence ID" value="QPC41660.1"/>
    <property type="molecule type" value="Genomic_DNA"/>
</dbReference>
<sequence length="272" mass="30460">MEAYRQRGEPTFADATCTFDRIKAVREAIKMTCVKQKSGDQLASLPAQCDYRDHDVDSRVDAYFSADVETDGPIPGPFSMLSFALVYAGSFDGKRFVRPKEYTEIFYREMRPISNDFQEEALRVNGLDRVYLSGAGGHPDIVMNEASNWIKHVSGHANPVLVAYPLSFDWTWIYWYFIKFCDDGSPFEYSRCFDIKTALAVKAGIPISKAGRSRLPPALISNHKHTHHAVDDAIAQAEIFANIFEWEGGNEGTQGSSFKNPSSDDRSSGEIS</sequence>